<keyword evidence="6" id="KW-0969">Cilium</keyword>
<dbReference type="GO" id="GO:0009288">
    <property type="term" value="C:bacterial-type flagellum"/>
    <property type="evidence" value="ECO:0007669"/>
    <property type="project" value="UniProtKB-SubCell"/>
</dbReference>
<evidence type="ECO:0000259" key="5">
    <source>
        <dbReference type="Pfam" id="PF00700"/>
    </source>
</evidence>
<dbReference type="GO" id="GO:0005198">
    <property type="term" value="F:structural molecule activity"/>
    <property type="evidence" value="ECO:0007669"/>
    <property type="project" value="UniProtKB-UniRule"/>
</dbReference>
<keyword evidence="2 3" id="KW-0975">Bacterial flagellum</keyword>
<reference evidence="6" key="1">
    <citation type="submission" date="2013-11" db="EMBL/GenBank/DDBJ databases">
        <authorList>
            <person name="GENOMES U."/>
        </authorList>
    </citation>
    <scope>NUCLEOTIDE SEQUENCE</scope>
    <source>
        <strain evidence="6">MVT06</strain>
    </source>
</reference>
<evidence type="ECO:0000256" key="3">
    <source>
        <dbReference type="RuleBase" id="RU362073"/>
    </source>
</evidence>
<dbReference type="Pfam" id="PF00669">
    <property type="entry name" value="Flagellin_N"/>
    <property type="match status" value="1"/>
</dbReference>
<evidence type="ECO:0000313" key="6">
    <source>
        <dbReference type="EMBL" id="CDP80495.1"/>
    </source>
</evidence>
<accession>A0A024LSX8</accession>
<organism evidence="6">
    <name type="scientific">Bartonella schoenbuchensis</name>
    <dbReference type="NCBI Taxonomy" id="165694"/>
    <lineage>
        <taxon>Bacteria</taxon>
        <taxon>Pseudomonadati</taxon>
        <taxon>Pseudomonadota</taxon>
        <taxon>Alphaproteobacteria</taxon>
        <taxon>Hyphomicrobiales</taxon>
        <taxon>Bartonellaceae</taxon>
        <taxon>Bartonella</taxon>
    </lineage>
</organism>
<gene>
    <name evidence="6" type="primary">fliC_1</name>
    <name evidence="6" type="ORF">BN1046_01430</name>
</gene>
<comment type="function">
    <text evidence="3">Flagellin is the subunit protein which polymerizes to form the filaments of bacterial flagella.</text>
</comment>
<name>A0A024LSX8_9HYPH</name>
<dbReference type="EMBL" id="HG977196">
    <property type="protein sequence ID" value="CDP80495.1"/>
    <property type="molecule type" value="Genomic_DNA"/>
</dbReference>
<dbReference type="AlphaFoldDB" id="A0A024LSX8"/>
<dbReference type="PANTHER" id="PTHR42792">
    <property type="entry name" value="FLAGELLIN"/>
    <property type="match status" value="1"/>
</dbReference>
<keyword evidence="3" id="KW-0964">Secreted</keyword>
<feature type="domain" description="Flagellin C-terminal" evidence="5">
    <location>
        <begin position="319"/>
        <end position="400"/>
    </location>
</feature>
<dbReference type="Pfam" id="PF00700">
    <property type="entry name" value="Flagellin_C"/>
    <property type="match status" value="1"/>
</dbReference>
<reference evidence="6" key="2">
    <citation type="submission" date="2014-05" db="EMBL/GenBank/DDBJ databases">
        <title>Genome sequencing of Bartonella spp. isolated from human blood.</title>
        <authorList>
            <person name="Raoult D."/>
        </authorList>
    </citation>
    <scope>NUCLEOTIDE SEQUENCE</scope>
    <source>
        <strain evidence="6">MVT06</strain>
    </source>
</reference>
<dbReference type="GO" id="GO:0005576">
    <property type="term" value="C:extracellular region"/>
    <property type="evidence" value="ECO:0007669"/>
    <property type="project" value="UniProtKB-SubCell"/>
</dbReference>
<keyword evidence="6" id="KW-0282">Flagellum</keyword>
<dbReference type="InterPro" id="IPR046358">
    <property type="entry name" value="Flagellin_C"/>
</dbReference>
<dbReference type="Gene3D" id="1.20.1330.10">
    <property type="entry name" value="f41 fragment of flagellin, N-terminal domain"/>
    <property type="match status" value="1"/>
</dbReference>
<comment type="subcellular location">
    <subcellularLocation>
        <location evidence="3">Secreted</location>
    </subcellularLocation>
    <subcellularLocation>
        <location evidence="3">Bacterial flagellum</location>
    </subcellularLocation>
</comment>
<dbReference type="InterPro" id="IPR001029">
    <property type="entry name" value="Flagellin_N"/>
</dbReference>
<comment type="similarity">
    <text evidence="1 3">Belongs to the bacterial flagellin family.</text>
</comment>
<sequence>MGSSILTNRSAMTALQTLRAIDNNLDKSKDRISTGLRINNAGDNVAYWSISSMMKHDSNTMSTVIDAINLGKEQVSIAAAAVDLTKEALDNIQQSLVTVNGKGQVDIAKLQDSMRANMTNISNAVQSSSFAGKNMLANGGQTVSVAASYRREGTAVYVDMIEVGGAELNFGVMSENGTIDMSKGILKNIFDVKADNVTAGKGIDKALGDFKKAEDAYNVLVNTLAEKKTALADLVVIYGADPKEEPGKSAVSNAKKEVENAEKALTDKDKGNDQWAKAKTAFQVEVSKLTLAEFVQLQDVGAISLEGQNILLGRLQNKVRDAVDLTLTAGAKIGSAVNLMNTQLEFVKRLLDNVEAGIGSMIDADMNAESAKLSALQVQQQLGVQALSIANQGSQNILFLFRN</sequence>
<dbReference type="PANTHER" id="PTHR42792:SF2">
    <property type="entry name" value="FLAGELLIN"/>
    <property type="match status" value="1"/>
</dbReference>
<proteinExistence type="inferred from homology"/>
<feature type="domain" description="Flagellin N-terminal" evidence="4">
    <location>
        <begin position="5"/>
        <end position="138"/>
    </location>
</feature>
<dbReference type="InterPro" id="IPR001492">
    <property type="entry name" value="Flagellin"/>
</dbReference>
<evidence type="ECO:0000259" key="4">
    <source>
        <dbReference type="Pfam" id="PF00669"/>
    </source>
</evidence>
<evidence type="ECO:0000256" key="2">
    <source>
        <dbReference type="ARBA" id="ARBA00023143"/>
    </source>
</evidence>
<keyword evidence="6" id="KW-0966">Cell projection</keyword>
<protein>
    <recommendedName>
        <fullName evidence="3">Flagellin</fullName>
    </recommendedName>
</protein>
<dbReference type="SUPFAM" id="SSF64518">
    <property type="entry name" value="Phase 1 flagellin"/>
    <property type="match status" value="1"/>
</dbReference>
<evidence type="ECO:0000256" key="1">
    <source>
        <dbReference type="ARBA" id="ARBA00005709"/>
    </source>
</evidence>